<feature type="transmembrane region" description="Helical" evidence="9">
    <location>
        <begin position="132"/>
        <end position="158"/>
    </location>
</feature>
<dbReference type="Gene3D" id="1.10.3720.10">
    <property type="entry name" value="MetI-like"/>
    <property type="match status" value="1"/>
</dbReference>
<organism evidence="11 12">
    <name type="scientific">Caballeronia pedi</name>
    <dbReference type="NCBI Taxonomy" id="1777141"/>
    <lineage>
        <taxon>Bacteria</taxon>
        <taxon>Pseudomonadati</taxon>
        <taxon>Pseudomonadota</taxon>
        <taxon>Betaproteobacteria</taxon>
        <taxon>Burkholderiales</taxon>
        <taxon>Burkholderiaceae</taxon>
        <taxon>Caballeronia</taxon>
    </lineage>
</organism>
<dbReference type="CDD" id="cd06261">
    <property type="entry name" value="TM_PBP2"/>
    <property type="match status" value="1"/>
</dbReference>
<gene>
    <name evidence="11" type="ORF">AWB80_04590</name>
</gene>
<dbReference type="InterPro" id="IPR035906">
    <property type="entry name" value="MetI-like_sf"/>
</dbReference>
<comment type="caution">
    <text evidence="11">The sequence shown here is derived from an EMBL/GenBank/DDBJ whole genome shotgun (WGS) entry which is preliminary data.</text>
</comment>
<sequence length="312" mass="33277">MSASPQPGASGPDLLTPAAPAPKSGPARAGAETSWLTYAGVVPFFAFALLFLLLPTAFLMIGAFQDAQGHFTLANLRELFQPAVLDAYWISVKVSVASALGGALFGTLLAWAAVQGRLPAWMRPTLMTFSGVASNFAGVPLAFAFICTLGRVGLVTVLARKYLGFNLYSTGFSILSFLGLTITYLYFQIPLMVLILTPALDGLKREWREACDCLGGTAAQYWRHIGLPVLWPSLLGATLLLFANAFGAVATAYALTGSSLNIVPILLYAQIRGDVLHNQNLGYALALGMIVVTGLSNGGYIWLRARAERGRR</sequence>
<evidence type="ECO:0000313" key="11">
    <source>
        <dbReference type="EMBL" id="SAK77239.1"/>
    </source>
</evidence>
<dbReference type="OrthoDB" id="8404154at2"/>
<evidence type="ECO:0000256" key="4">
    <source>
        <dbReference type="ARBA" id="ARBA00022475"/>
    </source>
</evidence>
<proteinExistence type="inferred from homology"/>
<name>A0A158C4I4_9BURK</name>
<feature type="transmembrane region" description="Helical" evidence="9">
    <location>
        <begin position="85"/>
        <end position="112"/>
    </location>
</feature>
<dbReference type="GO" id="GO:0005886">
    <property type="term" value="C:plasma membrane"/>
    <property type="evidence" value="ECO:0007669"/>
    <property type="project" value="UniProtKB-SubCell"/>
</dbReference>
<evidence type="ECO:0000256" key="3">
    <source>
        <dbReference type="ARBA" id="ARBA00022448"/>
    </source>
</evidence>
<keyword evidence="5 9" id="KW-0812">Transmembrane</keyword>
<evidence type="ECO:0000256" key="1">
    <source>
        <dbReference type="ARBA" id="ARBA00004651"/>
    </source>
</evidence>
<evidence type="ECO:0000256" key="6">
    <source>
        <dbReference type="ARBA" id="ARBA00022989"/>
    </source>
</evidence>
<evidence type="ECO:0000256" key="5">
    <source>
        <dbReference type="ARBA" id="ARBA00022692"/>
    </source>
</evidence>
<reference evidence="11" key="1">
    <citation type="submission" date="2016-01" db="EMBL/GenBank/DDBJ databases">
        <authorList>
            <person name="Peeters C."/>
        </authorList>
    </citation>
    <scope>NUCLEOTIDE SEQUENCE [LARGE SCALE GENOMIC DNA]</scope>
    <source>
        <strain evidence="11">LMG 29323</strain>
    </source>
</reference>
<dbReference type="SUPFAM" id="SSF161098">
    <property type="entry name" value="MetI-like"/>
    <property type="match status" value="1"/>
</dbReference>
<keyword evidence="3" id="KW-0813">Transport</keyword>
<feature type="region of interest" description="Disordered" evidence="8">
    <location>
        <begin position="1"/>
        <end position="26"/>
    </location>
</feature>
<dbReference type="AlphaFoldDB" id="A0A158C4I4"/>
<comment type="similarity">
    <text evidence="2">Belongs to the binding-protein-dependent transport system permease family. CysTW subfamily.</text>
</comment>
<protein>
    <submittedName>
        <fullName evidence="11">ABC transporter membrane protein</fullName>
    </submittedName>
</protein>
<keyword evidence="4" id="KW-1003">Cell membrane</keyword>
<feature type="transmembrane region" description="Helical" evidence="9">
    <location>
        <begin position="44"/>
        <end position="64"/>
    </location>
</feature>
<dbReference type="PROSITE" id="PS50928">
    <property type="entry name" value="ABC_TM1"/>
    <property type="match status" value="1"/>
</dbReference>
<keyword evidence="6 9" id="KW-1133">Transmembrane helix</keyword>
<feature type="domain" description="ABC transmembrane type-1" evidence="10">
    <location>
        <begin position="88"/>
        <end position="302"/>
    </location>
</feature>
<feature type="transmembrane region" description="Helical" evidence="9">
    <location>
        <begin position="225"/>
        <end position="243"/>
    </location>
</feature>
<evidence type="ECO:0000256" key="2">
    <source>
        <dbReference type="ARBA" id="ARBA00007069"/>
    </source>
</evidence>
<dbReference type="STRING" id="1777141.AWB80_04590"/>
<dbReference type="GO" id="GO:0055085">
    <property type="term" value="P:transmembrane transport"/>
    <property type="evidence" value="ECO:0007669"/>
    <property type="project" value="InterPro"/>
</dbReference>
<dbReference type="PANTHER" id="PTHR42929:SF1">
    <property type="entry name" value="INNER MEMBRANE ABC TRANSPORTER PERMEASE PROTEIN YDCU-RELATED"/>
    <property type="match status" value="1"/>
</dbReference>
<comment type="subcellular location">
    <subcellularLocation>
        <location evidence="1">Cell membrane</location>
        <topology evidence="1">Multi-pass membrane protein</topology>
    </subcellularLocation>
</comment>
<dbReference type="EMBL" id="FCOE02000016">
    <property type="protein sequence ID" value="SAK77239.1"/>
    <property type="molecule type" value="Genomic_DNA"/>
</dbReference>
<evidence type="ECO:0000256" key="8">
    <source>
        <dbReference type="SAM" id="MobiDB-lite"/>
    </source>
</evidence>
<accession>A0A158C4I4</accession>
<feature type="transmembrane region" description="Helical" evidence="9">
    <location>
        <begin position="283"/>
        <end position="303"/>
    </location>
</feature>
<dbReference type="InterPro" id="IPR000515">
    <property type="entry name" value="MetI-like"/>
</dbReference>
<evidence type="ECO:0000259" key="10">
    <source>
        <dbReference type="PROSITE" id="PS50928"/>
    </source>
</evidence>
<feature type="transmembrane region" description="Helical" evidence="9">
    <location>
        <begin position="165"/>
        <end position="187"/>
    </location>
</feature>
<evidence type="ECO:0000256" key="9">
    <source>
        <dbReference type="SAM" id="Phobius"/>
    </source>
</evidence>
<evidence type="ECO:0000256" key="7">
    <source>
        <dbReference type="ARBA" id="ARBA00023136"/>
    </source>
</evidence>
<dbReference type="PANTHER" id="PTHR42929">
    <property type="entry name" value="INNER MEMBRANE ABC TRANSPORTER PERMEASE PROTEIN YDCU-RELATED-RELATED"/>
    <property type="match status" value="1"/>
</dbReference>
<evidence type="ECO:0000313" key="12">
    <source>
        <dbReference type="Proteomes" id="UP000054911"/>
    </source>
</evidence>
<keyword evidence="12" id="KW-1185">Reference proteome</keyword>
<dbReference type="RefSeq" id="WP_061176967.1">
    <property type="nucleotide sequence ID" value="NZ_FCOE02000016.1"/>
</dbReference>
<dbReference type="Proteomes" id="UP000054911">
    <property type="component" value="Unassembled WGS sequence"/>
</dbReference>
<feature type="transmembrane region" description="Helical" evidence="9">
    <location>
        <begin position="250"/>
        <end position="271"/>
    </location>
</feature>
<keyword evidence="7 9" id="KW-0472">Membrane</keyword>